<dbReference type="OrthoDB" id="5212at2759"/>
<dbReference type="InterPro" id="IPR036844">
    <property type="entry name" value="Hint_dom_sf"/>
</dbReference>
<dbReference type="Pfam" id="PF01079">
    <property type="entry name" value="Hint"/>
    <property type="match status" value="1"/>
</dbReference>
<organism evidence="2 3">
    <name type="scientific">Gregarina niphandrodes</name>
    <name type="common">Septate eugregarine</name>
    <dbReference type="NCBI Taxonomy" id="110365"/>
    <lineage>
        <taxon>Eukaryota</taxon>
        <taxon>Sar</taxon>
        <taxon>Alveolata</taxon>
        <taxon>Apicomplexa</taxon>
        <taxon>Conoidasida</taxon>
        <taxon>Gregarinasina</taxon>
        <taxon>Eugregarinorida</taxon>
        <taxon>Gregarinidae</taxon>
        <taxon>Gregarina</taxon>
    </lineage>
</organism>
<dbReference type="RefSeq" id="XP_011129406.1">
    <property type="nucleotide sequence ID" value="XM_011131104.1"/>
</dbReference>
<feature type="domain" description="Hedgehog protein Hint" evidence="1">
    <location>
        <begin position="75"/>
        <end position="225"/>
    </location>
</feature>
<dbReference type="PANTHER" id="PTHR46706">
    <property type="entry name" value="PROTEIN QUA-1-RELATED"/>
    <property type="match status" value="1"/>
</dbReference>
<dbReference type="Proteomes" id="UP000019763">
    <property type="component" value="Unassembled WGS sequence"/>
</dbReference>
<dbReference type="EMBL" id="AFNH02000305">
    <property type="protein sequence ID" value="EZG78217.1"/>
    <property type="molecule type" value="Genomic_DNA"/>
</dbReference>
<dbReference type="Gene3D" id="2.170.16.10">
    <property type="entry name" value="Hedgehog/Intein (Hint) domain"/>
    <property type="match status" value="1"/>
</dbReference>
<dbReference type="InterPro" id="IPR052140">
    <property type="entry name" value="Dev_Signal_Hedgehog-like"/>
</dbReference>
<dbReference type="CDD" id="cd00081">
    <property type="entry name" value="Hint"/>
    <property type="match status" value="1"/>
</dbReference>
<proteinExistence type="predicted"/>
<evidence type="ECO:0000313" key="2">
    <source>
        <dbReference type="EMBL" id="EZG78217.1"/>
    </source>
</evidence>
<comment type="caution">
    <text evidence="2">The sequence shown here is derived from an EMBL/GenBank/DDBJ whole genome shotgun (WGS) entry which is preliminary data.</text>
</comment>
<gene>
    <name evidence="2" type="ORF">GNI_039770</name>
</gene>
<protein>
    <submittedName>
        <fullName evidence="2">Hint module protein</fullName>
    </submittedName>
</protein>
<dbReference type="AlphaFoldDB" id="A0A023BAF6"/>
<evidence type="ECO:0000259" key="1">
    <source>
        <dbReference type="Pfam" id="PF01079"/>
    </source>
</evidence>
<dbReference type="SUPFAM" id="SSF51294">
    <property type="entry name" value="Hedgehog/intein (Hint) domain"/>
    <property type="match status" value="1"/>
</dbReference>
<name>A0A023BAF6_GRENI</name>
<evidence type="ECO:0000313" key="3">
    <source>
        <dbReference type="Proteomes" id="UP000019763"/>
    </source>
</evidence>
<sequence>MLIECVLGLNVASMKKAAISTLNPFSGEGSGDVKGTAAVVVKHILPSSCLDQALYIGAKGRDEDDYPFVPNCGQPAADSIKCFPQNSVVQLYDGSTALIQELDVGAVLDDGDGEPTKLIGWLHKNDSYWGSDWVELETERGDTLTASSSHAVFTSSVAGAQETAKAMRHVRSGVDQLWSANATAWTSVTRTRRVYSRGLYAPLTTSGSLVVSGFKVSVFSELRGRHGALASVVLSQKGRDAHTRALNQGGRWLVELYKQEIVRKTLQSVAGWFIAESRYGDKFLTAAEQLATKYSHFLSSFWPR</sequence>
<dbReference type="PANTHER" id="PTHR46706:SF12">
    <property type="entry name" value="PROTEIN QUA-1-RELATED"/>
    <property type="match status" value="1"/>
</dbReference>
<dbReference type="GO" id="GO:0016540">
    <property type="term" value="P:protein autoprocessing"/>
    <property type="evidence" value="ECO:0007669"/>
    <property type="project" value="InterPro"/>
</dbReference>
<dbReference type="VEuPathDB" id="CryptoDB:GNI_039770"/>
<keyword evidence="3" id="KW-1185">Reference proteome</keyword>
<dbReference type="eggNOG" id="KOG3638">
    <property type="taxonomic scope" value="Eukaryota"/>
</dbReference>
<reference evidence="2" key="1">
    <citation type="submission" date="2013-12" db="EMBL/GenBank/DDBJ databases">
        <authorList>
            <person name="Omoto C.K."/>
            <person name="Sibley D."/>
            <person name="Venepally P."/>
            <person name="Hadjithomas M."/>
            <person name="Karamycheva S."/>
            <person name="Brunk B."/>
            <person name="Roos D."/>
            <person name="Caler E."/>
            <person name="Lorenzi H."/>
        </authorList>
    </citation>
    <scope>NUCLEOTIDE SEQUENCE</scope>
</reference>
<accession>A0A023BAF6</accession>
<dbReference type="GeneID" id="22911528"/>
<dbReference type="InterPro" id="IPR001767">
    <property type="entry name" value="Hedgehog_Hint"/>
</dbReference>